<proteinExistence type="predicted"/>
<reference evidence="3 4" key="1">
    <citation type="submission" date="2017-09" db="EMBL/GenBank/DDBJ databases">
        <title>Depth-based differentiation of microbial function through sediment-hosted aquifers and enrichment of novel symbionts in the deep terrestrial subsurface.</title>
        <authorList>
            <person name="Probst A.J."/>
            <person name="Ladd B."/>
            <person name="Jarett J.K."/>
            <person name="Geller-Mcgrath D.E."/>
            <person name="Sieber C.M."/>
            <person name="Emerson J.B."/>
            <person name="Anantharaman K."/>
            <person name="Thomas B.C."/>
            <person name="Malmstrom R."/>
            <person name="Stieglmeier M."/>
            <person name="Klingl A."/>
            <person name="Woyke T."/>
            <person name="Ryan C.M."/>
            <person name="Banfield J.F."/>
        </authorList>
    </citation>
    <scope>NUCLEOTIDE SEQUENCE [LARGE SCALE GENOMIC DNA]</scope>
    <source>
        <strain evidence="3">CG22_combo_CG10-13_8_21_14_all_37_9</strain>
    </source>
</reference>
<feature type="transmembrane region" description="Helical" evidence="1">
    <location>
        <begin position="132"/>
        <end position="154"/>
    </location>
</feature>
<gene>
    <name evidence="3" type="ORF">COX02_01475</name>
</gene>
<feature type="domain" description="TQO small subunit DoxD" evidence="2">
    <location>
        <begin position="25"/>
        <end position="135"/>
    </location>
</feature>
<feature type="transmembrane region" description="Helical" evidence="1">
    <location>
        <begin position="22"/>
        <end position="40"/>
    </location>
</feature>
<dbReference type="PANTHER" id="PTHR39157">
    <property type="entry name" value="INTEGRAL MEMBRANE PROTEIN-RELATED"/>
    <property type="match status" value="1"/>
</dbReference>
<dbReference type="Pfam" id="PF04173">
    <property type="entry name" value="DoxD"/>
    <property type="match status" value="1"/>
</dbReference>
<evidence type="ECO:0000313" key="4">
    <source>
        <dbReference type="Proteomes" id="UP000229334"/>
    </source>
</evidence>
<evidence type="ECO:0000313" key="3">
    <source>
        <dbReference type="EMBL" id="PIP58220.1"/>
    </source>
</evidence>
<keyword evidence="1" id="KW-0812">Transmembrane</keyword>
<keyword evidence="1" id="KW-1133">Transmembrane helix</keyword>
<evidence type="ECO:0000259" key="2">
    <source>
        <dbReference type="Pfam" id="PF04173"/>
    </source>
</evidence>
<dbReference type="Proteomes" id="UP000229334">
    <property type="component" value="Unassembled WGS sequence"/>
</dbReference>
<dbReference type="InterPro" id="IPR007301">
    <property type="entry name" value="DoxD"/>
</dbReference>
<comment type="caution">
    <text evidence="3">The sequence shown here is derived from an EMBL/GenBank/DDBJ whole genome shotgun (WGS) entry which is preliminary data.</text>
</comment>
<name>A0A2H0BMH1_9BACT</name>
<dbReference type="AlphaFoldDB" id="A0A2H0BMH1"/>
<sequence length="182" mass="20231">MFKQITIPESPLSKFLFSNPKFAWFWLIVRVYVGWIWLVAGWEKVINPVWTGPEAGKALGGFVQGALNKTTGAHPDVQTWYASFLQNAVLPYTDIWSNVVAYGELLVGLGLILGCLTGIAAFFGFFMNLNYLLAGTVSLNPVLLILTLGLILAWRIAGYWGLDRYLLPTLGTPWQKGTLFKS</sequence>
<accession>A0A2H0BMH1</accession>
<protein>
    <submittedName>
        <fullName evidence="3">DoxX family protein</fullName>
    </submittedName>
</protein>
<organism evidence="3 4">
    <name type="scientific">Candidatus Vogelbacteria bacterium CG22_combo_CG10-13_8_21_14_all_37_9</name>
    <dbReference type="NCBI Taxonomy" id="1975046"/>
    <lineage>
        <taxon>Bacteria</taxon>
        <taxon>Candidatus Vogeliibacteriota</taxon>
    </lineage>
</organism>
<dbReference type="EMBL" id="PCSX01000024">
    <property type="protein sequence ID" value="PIP58220.1"/>
    <property type="molecule type" value="Genomic_DNA"/>
</dbReference>
<evidence type="ECO:0000256" key="1">
    <source>
        <dbReference type="SAM" id="Phobius"/>
    </source>
</evidence>
<dbReference type="PANTHER" id="PTHR39157:SF1">
    <property type="entry name" value="DOXX FAMILY PROTEIN"/>
    <property type="match status" value="1"/>
</dbReference>
<feature type="transmembrane region" description="Helical" evidence="1">
    <location>
        <begin position="105"/>
        <end position="126"/>
    </location>
</feature>
<keyword evidence="1" id="KW-0472">Membrane</keyword>